<keyword evidence="3" id="KW-1185">Reference proteome</keyword>
<dbReference type="Proteomes" id="UP000280834">
    <property type="component" value="Unassembled WGS sequence"/>
</dbReference>
<sequence>SGGIHQPAGKIGEWRGKSSDPCAGCPTDSAKDSFGAVRNLIKHQLNLRKVANLVLTIQLLRSYATYYDYNLDLNGEFSPNGRGGTPFGPFPMQWPTPIGSPMIEILISDFTVNSLLYWMHK</sequence>
<gene>
    <name evidence="2" type="ORF">BTMF_LOCUS4168</name>
</gene>
<organism evidence="4">
    <name type="scientific">Brugia timori</name>
    <dbReference type="NCBI Taxonomy" id="42155"/>
    <lineage>
        <taxon>Eukaryota</taxon>
        <taxon>Metazoa</taxon>
        <taxon>Ecdysozoa</taxon>
        <taxon>Nematoda</taxon>
        <taxon>Chromadorea</taxon>
        <taxon>Rhabditida</taxon>
        <taxon>Spirurina</taxon>
        <taxon>Spiruromorpha</taxon>
        <taxon>Filarioidea</taxon>
        <taxon>Onchocercidae</taxon>
        <taxon>Brugia</taxon>
    </lineage>
</organism>
<evidence type="ECO:0000313" key="3">
    <source>
        <dbReference type="Proteomes" id="UP000280834"/>
    </source>
</evidence>
<dbReference type="WBParaSite" id="BTMF_0000488001-mRNA-1">
    <property type="protein sequence ID" value="BTMF_0000488001-mRNA-1"/>
    <property type="gene ID" value="BTMF_0000488001"/>
</dbReference>
<dbReference type="GO" id="GO:0005615">
    <property type="term" value="C:extracellular space"/>
    <property type="evidence" value="ECO:0007669"/>
    <property type="project" value="TreeGrafter"/>
</dbReference>
<proteinExistence type="predicted"/>
<protein>
    <submittedName>
        <fullName evidence="4">Tyrosinase_Cu-bd domain-containing protein</fullName>
    </submittedName>
</protein>
<dbReference type="SUPFAM" id="SSF55394">
    <property type="entry name" value="Bactericidal permeability-increasing protein, BPI"/>
    <property type="match status" value="1"/>
</dbReference>
<dbReference type="EMBL" id="UZAG01004031">
    <property type="protein sequence ID" value="VDO16258.1"/>
    <property type="molecule type" value="Genomic_DNA"/>
</dbReference>
<dbReference type="PANTHER" id="PTHR10504">
    <property type="entry name" value="BACTERICIDAL PERMEABILITY-INCREASING BPI PROTEIN-RELATED"/>
    <property type="match status" value="1"/>
</dbReference>
<feature type="region of interest" description="Disordered" evidence="1">
    <location>
        <begin position="1"/>
        <end position="25"/>
    </location>
</feature>
<dbReference type="AlphaFoldDB" id="A0A0R3QET7"/>
<evidence type="ECO:0000313" key="2">
    <source>
        <dbReference type="EMBL" id="VDO16258.1"/>
    </source>
</evidence>
<accession>A0A0R3QET7</accession>
<evidence type="ECO:0000256" key="1">
    <source>
        <dbReference type="SAM" id="MobiDB-lite"/>
    </source>
</evidence>
<name>A0A0R3QET7_9BILA</name>
<dbReference type="STRING" id="42155.A0A0R3QET7"/>
<evidence type="ECO:0000313" key="4">
    <source>
        <dbReference type="WBParaSite" id="BTMF_0000488001-mRNA-1"/>
    </source>
</evidence>
<dbReference type="InterPro" id="IPR032942">
    <property type="entry name" value="BPI/LBP/Plunc"/>
</dbReference>
<reference evidence="4" key="1">
    <citation type="submission" date="2017-02" db="UniProtKB">
        <authorList>
            <consortium name="WormBaseParasite"/>
        </authorList>
    </citation>
    <scope>IDENTIFICATION</scope>
</reference>
<dbReference type="GO" id="GO:0008289">
    <property type="term" value="F:lipid binding"/>
    <property type="evidence" value="ECO:0007669"/>
    <property type="project" value="InterPro"/>
</dbReference>
<dbReference type="PANTHER" id="PTHR10504:SF144">
    <property type="entry name" value="BPI1 DOMAIN-CONTAINING PROTEIN"/>
    <property type="match status" value="1"/>
</dbReference>
<dbReference type="Gene3D" id="3.15.20.10">
    <property type="entry name" value="Bactericidal permeability-increasing protein, domain 2"/>
    <property type="match status" value="1"/>
</dbReference>
<dbReference type="InterPro" id="IPR017943">
    <property type="entry name" value="Bactericidal_perm-incr_a/b_dom"/>
</dbReference>
<reference evidence="2 3" key="2">
    <citation type="submission" date="2018-11" db="EMBL/GenBank/DDBJ databases">
        <authorList>
            <consortium name="Pathogen Informatics"/>
        </authorList>
    </citation>
    <scope>NUCLEOTIDE SEQUENCE [LARGE SCALE GENOMIC DNA]</scope>
</reference>